<dbReference type="SMART" id="SM00028">
    <property type="entry name" value="TPR"/>
    <property type="match status" value="2"/>
</dbReference>
<dbReference type="EMBL" id="CP019082">
    <property type="protein sequence ID" value="APW62234.1"/>
    <property type="molecule type" value="Genomic_DNA"/>
</dbReference>
<dbReference type="PANTHER" id="PTHR45831">
    <property type="entry name" value="LD24721P"/>
    <property type="match status" value="1"/>
</dbReference>
<accession>A0A1U7CTG8</accession>
<dbReference type="InterPro" id="IPR011990">
    <property type="entry name" value="TPR-like_helical_dom_sf"/>
</dbReference>
<dbReference type="Gene3D" id="1.25.40.10">
    <property type="entry name" value="Tetratricopeptide repeat domain"/>
    <property type="match status" value="1"/>
</dbReference>
<evidence type="ECO:0000256" key="1">
    <source>
        <dbReference type="ARBA" id="ARBA00022737"/>
    </source>
</evidence>
<dbReference type="InterPro" id="IPR019734">
    <property type="entry name" value="TPR_rpt"/>
</dbReference>
<dbReference type="GO" id="GO:0072380">
    <property type="term" value="C:TRC complex"/>
    <property type="evidence" value="ECO:0007669"/>
    <property type="project" value="TreeGrafter"/>
</dbReference>
<keyword evidence="1" id="KW-0677">Repeat</keyword>
<name>A0A1U7CTG8_9BACT</name>
<feature type="repeat" description="TPR" evidence="3">
    <location>
        <begin position="197"/>
        <end position="230"/>
    </location>
</feature>
<keyword evidence="2 3" id="KW-0802">TPR repeat</keyword>
<dbReference type="PROSITE" id="PS50005">
    <property type="entry name" value="TPR"/>
    <property type="match status" value="2"/>
</dbReference>
<proteinExistence type="predicted"/>
<sequence length="284" mass="30842">MADASVGTPCRRGRRTPIFGSLVLILSGAVTGASPPLLVFDPGGGAALDDSSRQSVGAAGMLEPHTGSLLIDYYETFLRDRDLGEFRERVLARYTEETLCRVLASSPHANARRGAVLALGVMGTFDGCNSTLGRAMRDDDSVVRTMAERALWVIWFRADSPENNQTLEEVRLLAATGRSDEAIDLASKLIARAPRLAEAYNQRAIAYFKLGRYAESAEDCQRVLAVNPYHIGALGGLAQCQLQLEQPREALKTLRRSLKLQPHSQALSDNIRALEAGLESDGSR</sequence>
<protein>
    <submittedName>
        <fullName evidence="4">Uncharacterized protein</fullName>
    </submittedName>
</protein>
<dbReference type="GO" id="GO:0006620">
    <property type="term" value="P:post-translational protein targeting to endoplasmic reticulum membrane"/>
    <property type="evidence" value="ECO:0007669"/>
    <property type="project" value="TreeGrafter"/>
</dbReference>
<evidence type="ECO:0000256" key="2">
    <source>
        <dbReference type="ARBA" id="ARBA00022803"/>
    </source>
</evidence>
<dbReference type="InterPro" id="IPR047150">
    <property type="entry name" value="SGT"/>
</dbReference>
<dbReference type="Proteomes" id="UP000186309">
    <property type="component" value="Chromosome"/>
</dbReference>
<dbReference type="SUPFAM" id="SSF48452">
    <property type="entry name" value="TPR-like"/>
    <property type="match status" value="1"/>
</dbReference>
<dbReference type="STRING" id="1387353.BSF38_03770"/>
<feature type="repeat" description="TPR" evidence="3">
    <location>
        <begin position="231"/>
        <end position="264"/>
    </location>
</feature>
<dbReference type="PANTHER" id="PTHR45831:SF2">
    <property type="entry name" value="LD24721P"/>
    <property type="match status" value="1"/>
</dbReference>
<evidence type="ECO:0000313" key="4">
    <source>
        <dbReference type="EMBL" id="APW62234.1"/>
    </source>
</evidence>
<dbReference type="SUPFAM" id="SSF48371">
    <property type="entry name" value="ARM repeat"/>
    <property type="match status" value="1"/>
</dbReference>
<evidence type="ECO:0000256" key="3">
    <source>
        <dbReference type="PROSITE-ProRule" id="PRU00339"/>
    </source>
</evidence>
<dbReference type="Pfam" id="PF13424">
    <property type="entry name" value="TPR_12"/>
    <property type="match status" value="1"/>
</dbReference>
<organism evidence="4 5">
    <name type="scientific">Paludisphaera borealis</name>
    <dbReference type="NCBI Taxonomy" id="1387353"/>
    <lineage>
        <taxon>Bacteria</taxon>
        <taxon>Pseudomonadati</taxon>
        <taxon>Planctomycetota</taxon>
        <taxon>Planctomycetia</taxon>
        <taxon>Isosphaerales</taxon>
        <taxon>Isosphaeraceae</taxon>
        <taxon>Paludisphaera</taxon>
    </lineage>
</organism>
<reference evidence="5" key="1">
    <citation type="submission" date="2016-12" db="EMBL/GenBank/DDBJ databases">
        <title>Comparative genomics of four Isosphaeraceae planctomycetes: a common pool of plasmids and glycoside hydrolase genes.</title>
        <authorList>
            <person name="Ivanova A."/>
        </authorList>
    </citation>
    <scope>NUCLEOTIDE SEQUENCE [LARGE SCALE GENOMIC DNA]</scope>
    <source>
        <strain evidence="5">PX4</strain>
    </source>
</reference>
<dbReference type="GO" id="GO:0016020">
    <property type="term" value="C:membrane"/>
    <property type="evidence" value="ECO:0007669"/>
    <property type="project" value="TreeGrafter"/>
</dbReference>
<dbReference type="InterPro" id="IPR016024">
    <property type="entry name" value="ARM-type_fold"/>
</dbReference>
<dbReference type="GO" id="GO:0060090">
    <property type="term" value="F:molecular adaptor activity"/>
    <property type="evidence" value="ECO:0007669"/>
    <property type="project" value="TreeGrafter"/>
</dbReference>
<keyword evidence="5" id="KW-1185">Reference proteome</keyword>
<dbReference type="KEGG" id="pbor:BSF38_03770"/>
<gene>
    <name evidence="4" type="ORF">BSF38_03770</name>
</gene>
<evidence type="ECO:0000313" key="5">
    <source>
        <dbReference type="Proteomes" id="UP000186309"/>
    </source>
</evidence>
<dbReference type="AlphaFoldDB" id="A0A1U7CTG8"/>